<dbReference type="RefSeq" id="XP_066634124.1">
    <property type="nucleotide sequence ID" value="XM_066776243.1"/>
</dbReference>
<feature type="transmembrane region" description="Helical" evidence="1">
    <location>
        <begin position="12"/>
        <end position="36"/>
    </location>
</feature>
<comment type="caution">
    <text evidence="2">The sequence shown here is derived from an EMBL/GenBank/DDBJ whole genome shotgun (WGS) entry which is preliminary data.</text>
</comment>
<dbReference type="PROSITE" id="PS51257">
    <property type="entry name" value="PROKAR_LIPOPROTEIN"/>
    <property type="match status" value="1"/>
</dbReference>
<dbReference type="InterPro" id="IPR021840">
    <property type="entry name" value="DUF3433"/>
</dbReference>
<dbReference type="PANTHER" id="PTHR37544:SF3">
    <property type="entry name" value="SPRAY"/>
    <property type="match status" value="1"/>
</dbReference>
<sequence>MNLTTHRNFIPFWMGIWITLWVILSGCFATLFIMGFQHYDYGFSLPCNFLLAVFILQFLPTFLAGYFTMFWEEADLYYRQTQAYVGMREQKQPQPAYENLLLEYPCLPALIIPYIALQKKHYKVALISLMALVQRLLPIIAAGSVTLGHSDDQYDATVVWVNPISCGSTLAFILLEFPLIFLARPGPERRLPHECVTIGDMLSWCWDSELVRNQAFDITIPKERVLSGDKLDDRQLMNAGLLWSRGKYAFGEINKDNDRADSNETAGRIRFGFDSTDRITIPTPKKRRWFKWEEE</sequence>
<feature type="transmembrane region" description="Helical" evidence="1">
    <location>
        <begin position="159"/>
        <end position="183"/>
    </location>
</feature>
<proteinExistence type="predicted"/>
<evidence type="ECO:0000313" key="3">
    <source>
        <dbReference type="Proteomes" id="UP001430584"/>
    </source>
</evidence>
<dbReference type="Pfam" id="PF11915">
    <property type="entry name" value="DUF3433"/>
    <property type="match status" value="1"/>
</dbReference>
<name>A0ABR3CKG2_9PEZI</name>
<dbReference type="PANTHER" id="PTHR37544">
    <property type="entry name" value="SPRAY-RELATED"/>
    <property type="match status" value="1"/>
</dbReference>
<evidence type="ECO:0000313" key="2">
    <source>
        <dbReference type="EMBL" id="KAL0261095.1"/>
    </source>
</evidence>
<keyword evidence="1" id="KW-0472">Membrane</keyword>
<dbReference type="GeneID" id="92008876"/>
<feature type="transmembrane region" description="Helical" evidence="1">
    <location>
        <begin position="48"/>
        <end position="71"/>
    </location>
</feature>
<accession>A0ABR3CKG2</accession>
<keyword evidence="1" id="KW-1133">Transmembrane helix</keyword>
<evidence type="ECO:0000256" key="1">
    <source>
        <dbReference type="SAM" id="Phobius"/>
    </source>
</evidence>
<feature type="transmembrane region" description="Helical" evidence="1">
    <location>
        <begin position="124"/>
        <end position="147"/>
    </location>
</feature>
<keyword evidence="1" id="KW-0812">Transmembrane</keyword>
<reference evidence="2 3" key="1">
    <citation type="submission" date="2024-02" db="EMBL/GenBank/DDBJ databases">
        <title>De novo assembly and annotation of 12 fungi associated with fruit tree decline syndrome in Ontario, Canada.</title>
        <authorList>
            <person name="Sulman M."/>
            <person name="Ellouze W."/>
            <person name="Ilyukhin E."/>
        </authorList>
    </citation>
    <scope>NUCLEOTIDE SEQUENCE [LARGE SCALE GENOMIC DNA]</scope>
    <source>
        <strain evidence="2 3">FDS-637</strain>
    </source>
</reference>
<organism evidence="2 3">
    <name type="scientific">Diplodia seriata</name>
    <dbReference type="NCBI Taxonomy" id="420778"/>
    <lineage>
        <taxon>Eukaryota</taxon>
        <taxon>Fungi</taxon>
        <taxon>Dikarya</taxon>
        <taxon>Ascomycota</taxon>
        <taxon>Pezizomycotina</taxon>
        <taxon>Dothideomycetes</taxon>
        <taxon>Dothideomycetes incertae sedis</taxon>
        <taxon>Botryosphaeriales</taxon>
        <taxon>Botryosphaeriaceae</taxon>
        <taxon>Diplodia</taxon>
    </lineage>
</organism>
<protein>
    <recommendedName>
        <fullName evidence="4">Integral membrane protein</fullName>
    </recommendedName>
</protein>
<gene>
    <name evidence="2" type="ORF">SLS55_004791</name>
</gene>
<keyword evidence="3" id="KW-1185">Reference proteome</keyword>
<dbReference type="EMBL" id="JAJVCZ030000004">
    <property type="protein sequence ID" value="KAL0261095.1"/>
    <property type="molecule type" value="Genomic_DNA"/>
</dbReference>
<evidence type="ECO:0008006" key="4">
    <source>
        <dbReference type="Google" id="ProtNLM"/>
    </source>
</evidence>
<dbReference type="Proteomes" id="UP001430584">
    <property type="component" value="Unassembled WGS sequence"/>
</dbReference>